<dbReference type="SMART" id="SM00338">
    <property type="entry name" value="BRLZ"/>
    <property type="match status" value="1"/>
</dbReference>
<dbReference type="InterPro" id="IPR046347">
    <property type="entry name" value="bZIP_sf"/>
</dbReference>
<dbReference type="GO" id="GO:0003700">
    <property type="term" value="F:DNA-binding transcription factor activity"/>
    <property type="evidence" value="ECO:0007669"/>
    <property type="project" value="InterPro"/>
</dbReference>
<gene>
    <name evidence="7" type="ORF">MANES_S037000</name>
</gene>
<dbReference type="InterPro" id="IPR052483">
    <property type="entry name" value="bZIP_transcription_regulators"/>
</dbReference>
<reference evidence="7" key="1">
    <citation type="submission" date="2016-02" db="EMBL/GenBank/DDBJ databases">
        <title>WGS assembly of Manihot esculenta.</title>
        <authorList>
            <person name="Bredeson J.V."/>
            <person name="Prochnik S.E."/>
            <person name="Lyons J.B."/>
            <person name="Schmutz J."/>
            <person name="Grimwood J."/>
            <person name="Vrebalov J."/>
            <person name="Bart R.S."/>
            <person name="Amuge T."/>
            <person name="Ferguson M.E."/>
            <person name="Green R."/>
            <person name="Putnam N."/>
            <person name="Stites J."/>
            <person name="Rounsley S."/>
            <person name="Rokhsar D.S."/>
        </authorList>
    </citation>
    <scope>NUCLEOTIDE SEQUENCE [LARGE SCALE GENOMIC DNA]</scope>
    <source>
        <tissue evidence="7">Leaf</tissue>
    </source>
</reference>
<evidence type="ECO:0000256" key="4">
    <source>
        <dbReference type="SAM" id="Coils"/>
    </source>
</evidence>
<sequence length="205" mass="23982">MKGLDKKITLFMSHSPFASCGNPSSNKKIPTNEPTIRNQVPHQGRMPDTDMDPRKLKRAMASRQYSQKYRLKQLQYILQLEKEVKALQAEVAITSPRIKYVDRKNSLLRMQNGSMNERLSAFSTNLMFKEAQYEELKKERDMLKQFYVINQPQQLPDFLKIKPVDNYQLLNFNLNHTAFNPFLEPAAVGMSQIMINQNLNQTYYE</sequence>
<dbReference type="GO" id="GO:0005634">
    <property type="term" value="C:nucleus"/>
    <property type="evidence" value="ECO:0007669"/>
    <property type="project" value="UniProtKB-ARBA"/>
</dbReference>
<evidence type="ECO:0000256" key="5">
    <source>
        <dbReference type="SAM" id="MobiDB-lite"/>
    </source>
</evidence>
<dbReference type="AlphaFoldDB" id="A0A199UBK2"/>
<evidence type="ECO:0000256" key="1">
    <source>
        <dbReference type="ARBA" id="ARBA00023015"/>
    </source>
</evidence>
<dbReference type="OrthoDB" id="552661at2759"/>
<dbReference type="EMBL" id="KV450549">
    <property type="protein sequence ID" value="OAY22017.1"/>
    <property type="molecule type" value="Genomic_DNA"/>
</dbReference>
<evidence type="ECO:0000256" key="2">
    <source>
        <dbReference type="ARBA" id="ARBA00023163"/>
    </source>
</evidence>
<feature type="compositionally biased region" description="Polar residues" evidence="5">
    <location>
        <begin position="21"/>
        <end position="41"/>
    </location>
</feature>
<dbReference type="PANTHER" id="PTHR46391">
    <property type="entry name" value="BASIC LEUCINE ZIPPER 34"/>
    <property type="match status" value="1"/>
</dbReference>
<dbReference type="InterPro" id="IPR004827">
    <property type="entry name" value="bZIP"/>
</dbReference>
<organism evidence="7">
    <name type="scientific">Manihot esculenta</name>
    <name type="common">Cassava</name>
    <name type="synonym">Jatropha manihot</name>
    <dbReference type="NCBI Taxonomy" id="3983"/>
    <lineage>
        <taxon>Eukaryota</taxon>
        <taxon>Viridiplantae</taxon>
        <taxon>Streptophyta</taxon>
        <taxon>Embryophyta</taxon>
        <taxon>Tracheophyta</taxon>
        <taxon>Spermatophyta</taxon>
        <taxon>Magnoliopsida</taxon>
        <taxon>eudicotyledons</taxon>
        <taxon>Gunneridae</taxon>
        <taxon>Pentapetalae</taxon>
        <taxon>rosids</taxon>
        <taxon>fabids</taxon>
        <taxon>Malpighiales</taxon>
        <taxon>Euphorbiaceae</taxon>
        <taxon>Crotonoideae</taxon>
        <taxon>Manihoteae</taxon>
        <taxon>Manihot</taxon>
    </lineage>
</organism>
<keyword evidence="4" id="KW-0175">Coiled coil</keyword>
<evidence type="ECO:0000259" key="6">
    <source>
        <dbReference type="SMART" id="SM00338"/>
    </source>
</evidence>
<dbReference type="PANTHER" id="PTHR46391:SF21">
    <property type="entry name" value="BZIP DOMAIN-CONTAINING PROTEIN"/>
    <property type="match status" value="1"/>
</dbReference>
<feature type="region of interest" description="Disordered" evidence="5">
    <location>
        <begin position="19"/>
        <end position="52"/>
    </location>
</feature>
<dbReference type="SUPFAM" id="SSF57959">
    <property type="entry name" value="Leucine zipper domain"/>
    <property type="match status" value="1"/>
</dbReference>
<evidence type="ECO:0000313" key="7">
    <source>
        <dbReference type="EMBL" id="OAY22017.1"/>
    </source>
</evidence>
<name>A0A199UBK2_MANES</name>
<feature type="domain" description="BZIP" evidence="6">
    <location>
        <begin position="50"/>
        <end position="114"/>
    </location>
</feature>
<protein>
    <recommendedName>
        <fullName evidence="6">BZIP domain-containing protein</fullName>
    </recommendedName>
</protein>
<proteinExistence type="predicted"/>
<keyword evidence="3" id="KW-0539">Nucleus</keyword>
<feature type="coiled-coil region" evidence="4">
    <location>
        <begin position="119"/>
        <end position="146"/>
    </location>
</feature>
<accession>A0A199UBK2</accession>
<dbReference type="InterPro" id="IPR044759">
    <property type="entry name" value="bZIP_RF2"/>
</dbReference>
<keyword evidence="2" id="KW-0804">Transcription</keyword>
<dbReference type="CDD" id="cd14703">
    <property type="entry name" value="bZIP_plant_RF2"/>
    <property type="match status" value="1"/>
</dbReference>
<keyword evidence="1" id="KW-0805">Transcription regulation</keyword>
<dbReference type="STRING" id="3983.A0A199UBK2"/>
<evidence type="ECO:0000256" key="3">
    <source>
        <dbReference type="ARBA" id="ARBA00023242"/>
    </source>
</evidence>